<gene>
    <name evidence="2" type="ORF">S06H3_13738</name>
</gene>
<protein>
    <submittedName>
        <fullName evidence="2">Uncharacterized protein</fullName>
    </submittedName>
</protein>
<dbReference type="EMBL" id="BARV01006706">
    <property type="protein sequence ID" value="GAI16189.1"/>
    <property type="molecule type" value="Genomic_DNA"/>
</dbReference>
<evidence type="ECO:0000256" key="1">
    <source>
        <dbReference type="SAM" id="MobiDB-lite"/>
    </source>
</evidence>
<feature type="non-terminal residue" evidence="2">
    <location>
        <position position="1"/>
    </location>
</feature>
<feature type="region of interest" description="Disordered" evidence="1">
    <location>
        <begin position="29"/>
        <end position="48"/>
    </location>
</feature>
<accession>X1NBZ5</accession>
<dbReference type="AlphaFoldDB" id="X1NBZ5"/>
<evidence type="ECO:0000313" key="2">
    <source>
        <dbReference type="EMBL" id="GAI16189.1"/>
    </source>
</evidence>
<reference evidence="2" key="1">
    <citation type="journal article" date="2014" name="Front. Microbiol.">
        <title>High frequency of phylogenetically diverse reductive dehalogenase-homologous genes in deep subseafloor sedimentary metagenomes.</title>
        <authorList>
            <person name="Kawai M."/>
            <person name="Futagami T."/>
            <person name="Toyoda A."/>
            <person name="Takaki Y."/>
            <person name="Nishi S."/>
            <person name="Hori S."/>
            <person name="Arai W."/>
            <person name="Tsubouchi T."/>
            <person name="Morono Y."/>
            <person name="Uchiyama I."/>
            <person name="Ito T."/>
            <person name="Fujiyama A."/>
            <person name="Inagaki F."/>
            <person name="Takami H."/>
        </authorList>
    </citation>
    <scope>NUCLEOTIDE SEQUENCE</scope>
    <source>
        <strain evidence="2">Expedition CK06-06</strain>
    </source>
</reference>
<sequence length="48" mass="5625">VQRNSTGAEYISYLDKCYILILAVCQKPPEKTPKKDTLHPFDTHDQYR</sequence>
<proteinExistence type="predicted"/>
<organism evidence="2">
    <name type="scientific">marine sediment metagenome</name>
    <dbReference type="NCBI Taxonomy" id="412755"/>
    <lineage>
        <taxon>unclassified sequences</taxon>
        <taxon>metagenomes</taxon>
        <taxon>ecological metagenomes</taxon>
    </lineage>
</organism>
<name>X1NBZ5_9ZZZZ</name>
<comment type="caution">
    <text evidence="2">The sequence shown here is derived from an EMBL/GenBank/DDBJ whole genome shotgun (WGS) entry which is preliminary data.</text>
</comment>